<dbReference type="GO" id="GO:0005634">
    <property type="term" value="C:nucleus"/>
    <property type="evidence" value="ECO:0007669"/>
    <property type="project" value="TreeGrafter"/>
</dbReference>
<evidence type="ECO:0000313" key="3">
    <source>
        <dbReference type="Proteomes" id="UP001458880"/>
    </source>
</evidence>
<sequence length="285" mass="32494">MDWLHLFLKRNLKIAIRKSVGVSWARSRGLNKENVLGYFSLLQNILAELHLLDKPGNMFKGMFLPPACVLKGKNEKAEYKDGIPPGSIIFMSQKSAYVTTEIFLLWLRNHFAPRKPEGTGVLILDGHSSHCSSVDTLEFVVETNIVLLCLPSHTTNYLQPHDRALFKTLKSYYYDPCNCYIRMNPNRKISTLVFGRLLTKAWVQAATTENAISGFRSTGIALFNPDAIPEYSCLTSTFDQQQKYYERRENRSTLSQPGCSHWQEIPNPLEKAIAEVDNNRGLEYK</sequence>
<dbReference type="AlphaFoldDB" id="A0AAW1IFF8"/>
<dbReference type="Proteomes" id="UP001458880">
    <property type="component" value="Unassembled WGS sequence"/>
</dbReference>
<dbReference type="GO" id="GO:0003677">
    <property type="term" value="F:DNA binding"/>
    <property type="evidence" value="ECO:0007669"/>
    <property type="project" value="TreeGrafter"/>
</dbReference>
<dbReference type="EMBL" id="JASPKY010000587">
    <property type="protein sequence ID" value="KAK9688573.1"/>
    <property type="molecule type" value="Genomic_DNA"/>
</dbReference>
<evidence type="ECO:0000313" key="2">
    <source>
        <dbReference type="EMBL" id="KAK9688573.1"/>
    </source>
</evidence>
<keyword evidence="2" id="KW-0540">Nuclease</keyword>
<accession>A0AAW1IFF8</accession>
<dbReference type="PANTHER" id="PTHR19303">
    <property type="entry name" value="TRANSPOSON"/>
    <property type="match status" value="1"/>
</dbReference>
<keyword evidence="2" id="KW-0255">Endonuclease</keyword>
<gene>
    <name evidence="2" type="ORF">QE152_g35229</name>
</gene>
<evidence type="ECO:0000259" key="1">
    <source>
        <dbReference type="Pfam" id="PF03184"/>
    </source>
</evidence>
<name>A0AAW1IFF8_POPJA</name>
<feature type="domain" description="DDE-1" evidence="1">
    <location>
        <begin position="64"/>
        <end position="202"/>
    </location>
</feature>
<dbReference type="InterPro" id="IPR004875">
    <property type="entry name" value="DDE_SF_endonuclease_dom"/>
</dbReference>
<keyword evidence="3" id="KW-1185">Reference proteome</keyword>
<protein>
    <submittedName>
        <fullName evidence="2">DDE superfamily endonuclease</fullName>
    </submittedName>
</protein>
<dbReference type="PANTHER" id="PTHR19303:SF74">
    <property type="entry name" value="POGO TRANSPOSABLE ELEMENT WITH KRAB DOMAIN"/>
    <property type="match status" value="1"/>
</dbReference>
<reference evidence="2 3" key="1">
    <citation type="journal article" date="2024" name="BMC Genomics">
        <title>De novo assembly and annotation of Popillia japonica's genome with initial clues to its potential as an invasive pest.</title>
        <authorList>
            <person name="Cucini C."/>
            <person name="Boschi S."/>
            <person name="Funari R."/>
            <person name="Cardaioli E."/>
            <person name="Iannotti N."/>
            <person name="Marturano G."/>
            <person name="Paoli F."/>
            <person name="Bruttini M."/>
            <person name="Carapelli A."/>
            <person name="Frati F."/>
            <person name="Nardi F."/>
        </authorList>
    </citation>
    <scope>NUCLEOTIDE SEQUENCE [LARGE SCALE GENOMIC DNA]</scope>
    <source>
        <strain evidence="2">DMR45628</strain>
    </source>
</reference>
<dbReference type="InterPro" id="IPR050863">
    <property type="entry name" value="CenT-Element_Derived"/>
</dbReference>
<keyword evidence="2" id="KW-0378">Hydrolase</keyword>
<organism evidence="2 3">
    <name type="scientific">Popillia japonica</name>
    <name type="common">Japanese beetle</name>
    <dbReference type="NCBI Taxonomy" id="7064"/>
    <lineage>
        <taxon>Eukaryota</taxon>
        <taxon>Metazoa</taxon>
        <taxon>Ecdysozoa</taxon>
        <taxon>Arthropoda</taxon>
        <taxon>Hexapoda</taxon>
        <taxon>Insecta</taxon>
        <taxon>Pterygota</taxon>
        <taxon>Neoptera</taxon>
        <taxon>Endopterygota</taxon>
        <taxon>Coleoptera</taxon>
        <taxon>Polyphaga</taxon>
        <taxon>Scarabaeiformia</taxon>
        <taxon>Scarabaeidae</taxon>
        <taxon>Rutelinae</taxon>
        <taxon>Popillia</taxon>
    </lineage>
</organism>
<dbReference type="GO" id="GO:0004519">
    <property type="term" value="F:endonuclease activity"/>
    <property type="evidence" value="ECO:0007669"/>
    <property type="project" value="UniProtKB-KW"/>
</dbReference>
<dbReference type="Pfam" id="PF03184">
    <property type="entry name" value="DDE_1"/>
    <property type="match status" value="1"/>
</dbReference>
<proteinExistence type="predicted"/>
<comment type="caution">
    <text evidence="2">The sequence shown here is derived from an EMBL/GenBank/DDBJ whole genome shotgun (WGS) entry which is preliminary data.</text>
</comment>